<dbReference type="AlphaFoldDB" id="A0AA97NQ14"/>
<proteinExistence type="predicted"/>
<dbReference type="Proteomes" id="UP000011086">
    <property type="component" value="Unassembled WGS sequence"/>
</dbReference>
<accession>A0AA97NQ14</accession>
<reference evidence="1" key="1">
    <citation type="journal article" date="2012" name="PLoS Genet.">
        <title>Comparative analysis of the genomes of two field isolates of the rice blast fungus Magnaporthe oryzae.</title>
        <authorList>
            <person name="Xue M."/>
            <person name="Yang J."/>
            <person name="Li Z."/>
            <person name="Hu S."/>
            <person name="Yao N."/>
            <person name="Dean R.A."/>
            <person name="Zhao W."/>
            <person name="Shen M."/>
            <person name="Zhang H."/>
            <person name="Li C."/>
            <person name="Liu L."/>
            <person name="Cao L."/>
            <person name="Xu X."/>
            <person name="Xing Y."/>
            <person name="Hsiang T."/>
            <person name="Zhang Z."/>
            <person name="Xu J.R."/>
            <person name="Peng Y.L."/>
        </authorList>
    </citation>
    <scope>NUCLEOTIDE SEQUENCE</scope>
    <source>
        <strain evidence="1">Y34</strain>
    </source>
</reference>
<gene>
    <name evidence="1" type="ORF">OOU_Y34scaffold00775g5</name>
</gene>
<dbReference type="EMBL" id="JH793112">
    <property type="protein sequence ID" value="ELQ34280.1"/>
    <property type="molecule type" value="Genomic_DNA"/>
</dbReference>
<sequence>MGDLLSCLVSRSYSLNIASFDAAKSLATRYRSGDAGNDIRHDEYHGRRLCVIAPGSMRR</sequence>
<evidence type="ECO:0000313" key="1">
    <source>
        <dbReference type="EMBL" id="ELQ34280.1"/>
    </source>
</evidence>
<protein>
    <submittedName>
        <fullName evidence="1">Uncharacterized protein</fullName>
    </submittedName>
</protein>
<name>A0AA97NQ14_PYRO3</name>
<organism evidence="1">
    <name type="scientific">Pyricularia oryzae (strain Y34)</name>
    <name type="common">Rice blast fungus</name>
    <name type="synonym">Magnaporthe oryzae</name>
    <dbReference type="NCBI Taxonomy" id="1143189"/>
    <lineage>
        <taxon>Eukaryota</taxon>
        <taxon>Fungi</taxon>
        <taxon>Dikarya</taxon>
        <taxon>Ascomycota</taxon>
        <taxon>Pezizomycotina</taxon>
        <taxon>Sordariomycetes</taxon>
        <taxon>Sordariomycetidae</taxon>
        <taxon>Magnaporthales</taxon>
        <taxon>Pyriculariaceae</taxon>
        <taxon>Pyricularia</taxon>
    </lineage>
</organism>